<feature type="domain" description="Peptidase M3A/M3B catalytic" evidence="7">
    <location>
        <begin position="206"/>
        <end position="580"/>
    </location>
</feature>
<evidence type="ECO:0000259" key="7">
    <source>
        <dbReference type="Pfam" id="PF01432"/>
    </source>
</evidence>
<dbReference type="InterPro" id="IPR011977">
    <property type="entry name" value="Pept_M3B_clade3"/>
</dbReference>
<reference evidence="9 10" key="1">
    <citation type="submission" date="2017-07" db="EMBL/GenBank/DDBJ databases">
        <title>Paenibacillus herberti R33 genome sequencing and assembly.</title>
        <authorList>
            <person name="Su W."/>
        </authorList>
    </citation>
    <scope>NUCLEOTIDE SEQUENCE [LARGE SCALE GENOMIC DNA]</scope>
    <source>
        <strain evidence="9 10">R33</strain>
    </source>
</reference>
<keyword evidence="10" id="KW-1185">Reference proteome</keyword>
<keyword evidence="4 6" id="KW-0862">Zinc</keyword>
<keyword evidence="1 6" id="KW-0645">Protease</keyword>
<sequence>MSTSAYPLNWNLDVFYPGGSVSPELKAELEGLKKDIALLGKEVIAASGSEGVPGARSEQMDRWTETAQSIAARLGQADSFVGCLLAQNVHDSAAAALNGQVQSLVADYTIVMTRFDDLISRTPDSIWDGWVQSSPVRFYLNERRQNVREKMSPELEAFAADLAVDGYHGWGNLYNTIVSRAKFRAKDKEGKEQILSAGQMFNRLTDADRSVRAEAFSEWEREWSEHAQLCADALNHIAGFRLKLYDRRGWDNVLKEPLKMNRMSQATLDAMWSAINEGKKDLVRYFERKAKLLGVEKLDWHDITAPLGTSTKKISYDEACASIKEQFAGFDPKLAQFAEMAFKDGWVEVEDRPGKRPGGFCASFPVSAQTRIFMTYSGTVDNVSTLAHELGHSYHAYVMEDLPTFSKQYAMNVAETASTFAEMIVAESQLEQADTKEEKIALLELKIQNAVAFYMNIHARLLFELSFYEERRAGEVSVERLNELMTAAQREAYSGVLGEVHPHFWAAKLHFFFTDTPFYNFPYTFGYLFSAGLYARAKESGPAFAEQYVSLLRDTGSMTVEELALKHLGINLQQDAFWSSAVALSSDDISKFLELTEE</sequence>
<dbReference type="GO" id="GO:0006508">
    <property type="term" value="P:proteolysis"/>
    <property type="evidence" value="ECO:0007669"/>
    <property type="project" value="UniProtKB-KW"/>
</dbReference>
<dbReference type="PANTHER" id="PTHR34217">
    <property type="entry name" value="METAL-DEPENDENT CARBOXYPEPTIDASE"/>
    <property type="match status" value="1"/>
</dbReference>
<feature type="domain" description="Oligopeptidase F N-terminal" evidence="8">
    <location>
        <begin position="121"/>
        <end position="183"/>
    </location>
</feature>
<evidence type="ECO:0000256" key="4">
    <source>
        <dbReference type="ARBA" id="ARBA00022833"/>
    </source>
</evidence>
<dbReference type="AlphaFoldDB" id="A0A229P4W1"/>
<keyword evidence="2 6" id="KW-0479">Metal-binding</keyword>
<gene>
    <name evidence="9" type="ORF">CGZ75_12060</name>
</gene>
<protein>
    <submittedName>
        <fullName evidence="9">Oligoendopeptidase</fullName>
    </submittedName>
</protein>
<dbReference type="InterPro" id="IPR013647">
    <property type="entry name" value="OligopepF_N_dom"/>
</dbReference>
<evidence type="ECO:0000313" key="10">
    <source>
        <dbReference type="Proteomes" id="UP000215145"/>
    </source>
</evidence>
<dbReference type="InterPro" id="IPR034006">
    <property type="entry name" value="M3B_PepF_2"/>
</dbReference>
<evidence type="ECO:0000256" key="5">
    <source>
        <dbReference type="ARBA" id="ARBA00023049"/>
    </source>
</evidence>
<dbReference type="RefSeq" id="WP_089524377.1">
    <property type="nucleotide sequence ID" value="NZ_NMUQ01000001.1"/>
</dbReference>
<accession>A0A229P4W1</accession>
<evidence type="ECO:0000256" key="6">
    <source>
        <dbReference type="RuleBase" id="RU003435"/>
    </source>
</evidence>
<dbReference type="Gene3D" id="1.10.1370.20">
    <property type="entry name" value="Oligoendopeptidase f, C-terminal domain"/>
    <property type="match status" value="1"/>
</dbReference>
<organism evidence="9 10">
    <name type="scientific">Paenibacillus herberti</name>
    <dbReference type="NCBI Taxonomy" id="1619309"/>
    <lineage>
        <taxon>Bacteria</taxon>
        <taxon>Bacillati</taxon>
        <taxon>Bacillota</taxon>
        <taxon>Bacilli</taxon>
        <taxon>Bacillales</taxon>
        <taxon>Paenibacillaceae</taxon>
        <taxon>Paenibacillus</taxon>
    </lineage>
</organism>
<dbReference type="PANTHER" id="PTHR34217:SF1">
    <property type="entry name" value="CARBOXYPEPTIDASE 1"/>
    <property type="match status" value="1"/>
</dbReference>
<dbReference type="EMBL" id="NMUQ01000001">
    <property type="protein sequence ID" value="OXM17302.1"/>
    <property type="molecule type" value="Genomic_DNA"/>
</dbReference>
<dbReference type="CDD" id="cd09607">
    <property type="entry name" value="M3B_PepF"/>
    <property type="match status" value="1"/>
</dbReference>
<evidence type="ECO:0000256" key="1">
    <source>
        <dbReference type="ARBA" id="ARBA00022670"/>
    </source>
</evidence>
<dbReference type="OrthoDB" id="9769691at2"/>
<dbReference type="Pfam" id="PF08439">
    <property type="entry name" value="Peptidase_M3_N"/>
    <property type="match status" value="1"/>
</dbReference>
<comment type="similarity">
    <text evidence="6">Belongs to the peptidase M3 family.</text>
</comment>
<dbReference type="GO" id="GO:0004222">
    <property type="term" value="F:metalloendopeptidase activity"/>
    <property type="evidence" value="ECO:0007669"/>
    <property type="project" value="InterPro"/>
</dbReference>
<dbReference type="InterPro" id="IPR001333">
    <property type="entry name" value="Peptidase_M32_Taq"/>
</dbReference>
<evidence type="ECO:0000256" key="2">
    <source>
        <dbReference type="ARBA" id="ARBA00022723"/>
    </source>
</evidence>
<dbReference type="SUPFAM" id="SSF55486">
    <property type="entry name" value="Metalloproteases ('zincins'), catalytic domain"/>
    <property type="match status" value="1"/>
</dbReference>
<dbReference type="InterPro" id="IPR001567">
    <property type="entry name" value="Pept_M3A_M3B_dom"/>
</dbReference>
<evidence type="ECO:0000313" key="9">
    <source>
        <dbReference type="EMBL" id="OXM17302.1"/>
    </source>
</evidence>
<dbReference type="Proteomes" id="UP000215145">
    <property type="component" value="Unassembled WGS sequence"/>
</dbReference>
<name>A0A229P4W1_9BACL</name>
<dbReference type="NCBIfam" id="TIGR02290">
    <property type="entry name" value="M3_fam_3"/>
    <property type="match status" value="1"/>
</dbReference>
<dbReference type="InterPro" id="IPR042088">
    <property type="entry name" value="OligoPept_F_C"/>
</dbReference>
<evidence type="ECO:0000259" key="8">
    <source>
        <dbReference type="Pfam" id="PF08439"/>
    </source>
</evidence>
<dbReference type="Pfam" id="PF01432">
    <property type="entry name" value="Peptidase_M3"/>
    <property type="match status" value="1"/>
</dbReference>
<keyword evidence="3 6" id="KW-0378">Hydrolase</keyword>
<dbReference type="GO" id="GO:0004181">
    <property type="term" value="F:metallocarboxypeptidase activity"/>
    <property type="evidence" value="ECO:0007669"/>
    <property type="project" value="InterPro"/>
</dbReference>
<keyword evidence="5 6" id="KW-0482">Metalloprotease</keyword>
<dbReference type="Gene3D" id="1.20.140.70">
    <property type="entry name" value="Oligopeptidase f, N-terminal domain"/>
    <property type="match status" value="1"/>
</dbReference>
<evidence type="ECO:0000256" key="3">
    <source>
        <dbReference type="ARBA" id="ARBA00022801"/>
    </source>
</evidence>
<proteinExistence type="inferred from homology"/>
<dbReference type="GO" id="GO:0046872">
    <property type="term" value="F:metal ion binding"/>
    <property type="evidence" value="ECO:0007669"/>
    <property type="project" value="UniProtKB-UniRule"/>
</dbReference>
<comment type="caution">
    <text evidence="9">The sequence shown here is derived from an EMBL/GenBank/DDBJ whole genome shotgun (WGS) entry which is preliminary data.</text>
</comment>
<comment type="cofactor">
    <cofactor evidence="6">
        <name>Zn(2+)</name>
        <dbReference type="ChEBI" id="CHEBI:29105"/>
    </cofactor>
    <text evidence="6">Binds 1 zinc ion.</text>
</comment>